<dbReference type="AlphaFoldDB" id="A0A9D1IQ05"/>
<dbReference type="Proteomes" id="UP000824074">
    <property type="component" value="Unassembled WGS sequence"/>
</dbReference>
<keyword evidence="1" id="KW-0472">Membrane</keyword>
<reference evidence="2" key="1">
    <citation type="submission" date="2020-10" db="EMBL/GenBank/DDBJ databases">
        <authorList>
            <person name="Gilroy R."/>
        </authorList>
    </citation>
    <scope>NUCLEOTIDE SEQUENCE</scope>
    <source>
        <strain evidence="2">CHK193-30670</strain>
    </source>
</reference>
<keyword evidence="1" id="KW-0812">Transmembrane</keyword>
<gene>
    <name evidence="2" type="ORF">IAB68_04865</name>
</gene>
<keyword evidence="1" id="KW-1133">Transmembrane helix</keyword>
<sequence length="217" mass="24836">MKNLFAAASYSFTNFYNNLNTQGQMVFTTIIFLIVLLCVVLFITYIIQEIKSKRILKKLKKETIKNNKSNDLSNGVEEKADTDGVNDKTEVLNFENNNLKQPKKEEKNDIEEIASKINDALNDQRPIDLTNFEEDQEKTAIISIDELYEKAKELEIIDDDNGNVNYLEKYNLEPAEVTTANTMHDDKKAEVKAFKVSQVISPIYGVKKEAINDNNNK</sequence>
<evidence type="ECO:0000313" key="3">
    <source>
        <dbReference type="Proteomes" id="UP000824074"/>
    </source>
</evidence>
<organism evidence="2 3">
    <name type="scientific">Candidatus Aphodocola excrementigallinarum</name>
    <dbReference type="NCBI Taxonomy" id="2840670"/>
    <lineage>
        <taxon>Bacteria</taxon>
        <taxon>Bacillati</taxon>
        <taxon>Bacillota</taxon>
        <taxon>Bacilli</taxon>
        <taxon>Candidatus Aphodocola</taxon>
    </lineage>
</organism>
<proteinExistence type="predicted"/>
<accession>A0A9D1IQ05</accession>
<reference evidence="2" key="2">
    <citation type="journal article" date="2021" name="PeerJ">
        <title>Extensive microbial diversity within the chicken gut microbiome revealed by metagenomics and culture.</title>
        <authorList>
            <person name="Gilroy R."/>
            <person name="Ravi A."/>
            <person name="Getino M."/>
            <person name="Pursley I."/>
            <person name="Horton D.L."/>
            <person name="Alikhan N.F."/>
            <person name="Baker D."/>
            <person name="Gharbi K."/>
            <person name="Hall N."/>
            <person name="Watson M."/>
            <person name="Adriaenssens E.M."/>
            <person name="Foster-Nyarko E."/>
            <person name="Jarju S."/>
            <person name="Secka A."/>
            <person name="Antonio M."/>
            <person name="Oren A."/>
            <person name="Chaudhuri R.R."/>
            <person name="La Ragione R."/>
            <person name="Hildebrand F."/>
            <person name="Pallen M.J."/>
        </authorList>
    </citation>
    <scope>NUCLEOTIDE SEQUENCE</scope>
    <source>
        <strain evidence="2">CHK193-30670</strain>
    </source>
</reference>
<evidence type="ECO:0000313" key="2">
    <source>
        <dbReference type="EMBL" id="HIU40611.1"/>
    </source>
</evidence>
<evidence type="ECO:0000256" key="1">
    <source>
        <dbReference type="SAM" id="Phobius"/>
    </source>
</evidence>
<feature type="transmembrane region" description="Helical" evidence="1">
    <location>
        <begin position="25"/>
        <end position="47"/>
    </location>
</feature>
<protein>
    <submittedName>
        <fullName evidence="2">Uncharacterized protein</fullName>
    </submittedName>
</protein>
<dbReference type="EMBL" id="DVMT01000048">
    <property type="protein sequence ID" value="HIU40611.1"/>
    <property type="molecule type" value="Genomic_DNA"/>
</dbReference>
<name>A0A9D1IQ05_9FIRM</name>
<comment type="caution">
    <text evidence="2">The sequence shown here is derived from an EMBL/GenBank/DDBJ whole genome shotgun (WGS) entry which is preliminary data.</text>
</comment>